<dbReference type="PANTHER" id="PTHR30055:SF119">
    <property type="entry name" value="NALC"/>
    <property type="match status" value="1"/>
</dbReference>
<dbReference type="GO" id="GO:0045892">
    <property type="term" value="P:negative regulation of DNA-templated transcription"/>
    <property type="evidence" value="ECO:0007669"/>
    <property type="project" value="UniProtKB-ARBA"/>
</dbReference>
<keyword evidence="1" id="KW-0805">Transcription regulation</keyword>
<dbReference type="Proteomes" id="UP000193244">
    <property type="component" value="Unassembled WGS sequence"/>
</dbReference>
<gene>
    <name evidence="6" type="ORF">SAMN06296010_3198</name>
</gene>
<dbReference type="PANTHER" id="PTHR30055">
    <property type="entry name" value="HTH-TYPE TRANSCRIPTIONAL REGULATOR RUTR"/>
    <property type="match status" value="1"/>
</dbReference>
<dbReference type="InterPro" id="IPR039536">
    <property type="entry name" value="TetR_C_Proteobacteria"/>
</dbReference>
<evidence type="ECO:0000256" key="2">
    <source>
        <dbReference type="ARBA" id="ARBA00023125"/>
    </source>
</evidence>
<proteinExistence type="predicted"/>
<sequence length="191" mass="20535">MTASRGRVPDSNRPIRRAMILDTAVALFLTAGFAATSIDEVARRSEASKSTVYAYFGDKAGLFSAAVERLHDAIAESIDGEATLAELATSVVMTLHSDEAVGLHRTVIAESLRFPELARSFYASGPSRSTQMLLAALRRADPAITAVHAEMLYTLLLGESHRRRLLGLSGAPSVREAAQHARDALHALGHR</sequence>
<dbReference type="PROSITE" id="PS50977">
    <property type="entry name" value="HTH_TETR_2"/>
    <property type="match status" value="1"/>
</dbReference>
<evidence type="ECO:0000256" key="3">
    <source>
        <dbReference type="ARBA" id="ARBA00023163"/>
    </source>
</evidence>
<dbReference type="InterPro" id="IPR050109">
    <property type="entry name" value="HTH-type_TetR-like_transc_reg"/>
</dbReference>
<dbReference type="FunFam" id="1.10.10.60:FF:000141">
    <property type="entry name" value="TetR family transcriptional regulator"/>
    <property type="match status" value="1"/>
</dbReference>
<dbReference type="Pfam" id="PF00440">
    <property type="entry name" value="TetR_N"/>
    <property type="match status" value="1"/>
</dbReference>
<dbReference type="Gene3D" id="1.10.357.10">
    <property type="entry name" value="Tetracycline Repressor, domain 2"/>
    <property type="match status" value="1"/>
</dbReference>
<keyword evidence="2 4" id="KW-0238">DNA-binding</keyword>
<dbReference type="GO" id="GO:0003700">
    <property type="term" value="F:DNA-binding transcription factor activity"/>
    <property type="evidence" value="ECO:0007669"/>
    <property type="project" value="TreeGrafter"/>
</dbReference>
<name>A0A1X7L1D0_9MICO</name>
<evidence type="ECO:0000313" key="7">
    <source>
        <dbReference type="Proteomes" id="UP000193244"/>
    </source>
</evidence>
<reference evidence="7" key="1">
    <citation type="submission" date="2017-04" db="EMBL/GenBank/DDBJ databases">
        <authorList>
            <person name="Varghese N."/>
            <person name="Submissions S."/>
        </authorList>
    </citation>
    <scope>NUCLEOTIDE SEQUENCE [LARGE SCALE GENOMIC DNA]</scope>
    <source>
        <strain evidence="7">VKM Ac-2510</strain>
    </source>
</reference>
<dbReference type="Pfam" id="PF14246">
    <property type="entry name" value="TetR_C_7"/>
    <property type="match status" value="1"/>
</dbReference>
<dbReference type="EMBL" id="FXAY01000006">
    <property type="protein sequence ID" value="SMG47495.1"/>
    <property type="molecule type" value="Genomic_DNA"/>
</dbReference>
<protein>
    <submittedName>
        <fullName evidence="6">Transcriptional regulator, TetR family</fullName>
    </submittedName>
</protein>
<dbReference type="InterPro" id="IPR001647">
    <property type="entry name" value="HTH_TetR"/>
</dbReference>
<evidence type="ECO:0000256" key="4">
    <source>
        <dbReference type="PROSITE-ProRule" id="PRU00335"/>
    </source>
</evidence>
<dbReference type="AlphaFoldDB" id="A0A1X7L1D0"/>
<accession>A0A1X7L1D0</accession>
<dbReference type="SUPFAM" id="SSF46689">
    <property type="entry name" value="Homeodomain-like"/>
    <property type="match status" value="1"/>
</dbReference>
<keyword evidence="3" id="KW-0804">Transcription</keyword>
<dbReference type="PRINTS" id="PR00455">
    <property type="entry name" value="HTHTETR"/>
</dbReference>
<keyword evidence="7" id="KW-1185">Reference proteome</keyword>
<evidence type="ECO:0000313" key="6">
    <source>
        <dbReference type="EMBL" id="SMG47495.1"/>
    </source>
</evidence>
<dbReference type="GO" id="GO:0000976">
    <property type="term" value="F:transcription cis-regulatory region binding"/>
    <property type="evidence" value="ECO:0007669"/>
    <property type="project" value="TreeGrafter"/>
</dbReference>
<feature type="DNA-binding region" description="H-T-H motif" evidence="4">
    <location>
        <begin position="37"/>
        <end position="56"/>
    </location>
</feature>
<evidence type="ECO:0000256" key="1">
    <source>
        <dbReference type="ARBA" id="ARBA00023015"/>
    </source>
</evidence>
<organism evidence="6 7">
    <name type="scientific">Agreia pratensis</name>
    <dbReference type="NCBI Taxonomy" id="150121"/>
    <lineage>
        <taxon>Bacteria</taxon>
        <taxon>Bacillati</taxon>
        <taxon>Actinomycetota</taxon>
        <taxon>Actinomycetes</taxon>
        <taxon>Micrococcales</taxon>
        <taxon>Microbacteriaceae</taxon>
        <taxon>Agreia</taxon>
    </lineage>
</organism>
<feature type="domain" description="HTH tetR-type" evidence="5">
    <location>
        <begin position="14"/>
        <end position="74"/>
    </location>
</feature>
<dbReference type="InterPro" id="IPR009057">
    <property type="entry name" value="Homeodomain-like_sf"/>
</dbReference>
<evidence type="ECO:0000259" key="5">
    <source>
        <dbReference type="PROSITE" id="PS50977"/>
    </source>
</evidence>
<dbReference type="OrthoDB" id="7186128at2"/>